<keyword evidence="9" id="KW-0732">Signal</keyword>
<dbReference type="EMBL" id="BPTR01000001">
    <property type="protein sequence ID" value="GJG28850.1"/>
    <property type="molecule type" value="Genomic_DNA"/>
</dbReference>
<evidence type="ECO:0000256" key="9">
    <source>
        <dbReference type="SAM" id="SignalP"/>
    </source>
</evidence>
<evidence type="ECO:0000256" key="3">
    <source>
        <dbReference type="ARBA" id="ARBA00022670"/>
    </source>
</evidence>
<dbReference type="RefSeq" id="WP_039869736.1">
    <property type="nucleotide sequence ID" value="NZ_BPTR01000001.1"/>
</dbReference>
<keyword evidence="7" id="KW-0482">Metalloprotease</keyword>
<protein>
    <submittedName>
        <fullName evidence="12">Zinc protease</fullName>
    </submittedName>
</protein>
<dbReference type="GO" id="GO:0004222">
    <property type="term" value="F:metalloendopeptidase activity"/>
    <property type="evidence" value="ECO:0007669"/>
    <property type="project" value="InterPro"/>
</dbReference>
<feature type="domain" description="Peptidase M16 N-terminal" evidence="10">
    <location>
        <begin position="61"/>
        <end position="171"/>
    </location>
</feature>
<dbReference type="AlphaFoldDB" id="A0AA37HXM3"/>
<dbReference type="InterPro" id="IPR001431">
    <property type="entry name" value="Pept_M16_Zn_BS"/>
</dbReference>
<feature type="signal peptide" evidence="9">
    <location>
        <begin position="1"/>
        <end position="22"/>
    </location>
</feature>
<gene>
    <name evidence="12" type="ORF">PRRU23_25500</name>
</gene>
<comment type="cofactor">
    <cofactor evidence="1">
        <name>Zn(2+)</name>
        <dbReference type="ChEBI" id="CHEBI:29105"/>
    </cofactor>
</comment>
<evidence type="ECO:0000256" key="1">
    <source>
        <dbReference type="ARBA" id="ARBA00001947"/>
    </source>
</evidence>
<dbReference type="GO" id="GO:0006508">
    <property type="term" value="P:proteolysis"/>
    <property type="evidence" value="ECO:0007669"/>
    <property type="project" value="UniProtKB-KW"/>
</dbReference>
<evidence type="ECO:0000259" key="11">
    <source>
        <dbReference type="Pfam" id="PF05193"/>
    </source>
</evidence>
<dbReference type="Pfam" id="PF05193">
    <property type="entry name" value="Peptidase_M16_C"/>
    <property type="match status" value="2"/>
</dbReference>
<feature type="domain" description="Peptidase M16 C-terminal" evidence="11">
    <location>
        <begin position="211"/>
        <end position="394"/>
    </location>
</feature>
<proteinExistence type="inferred from homology"/>
<evidence type="ECO:0000313" key="12">
    <source>
        <dbReference type="EMBL" id="GJG28850.1"/>
    </source>
</evidence>
<dbReference type="GO" id="GO:0046872">
    <property type="term" value="F:metal ion binding"/>
    <property type="evidence" value="ECO:0007669"/>
    <property type="project" value="UniProtKB-KW"/>
</dbReference>
<evidence type="ECO:0000256" key="6">
    <source>
        <dbReference type="ARBA" id="ARBA00022833"/>
    </source>
</evidence>
<dbReference type="InterPro" id="IPR011765">
    <property type="entry name" value="Pept_M16_N"/>
</dbReference>
<dbReference type="Gene3D" id="3.30.830.10">
    <property type="entry name" value="Metalloenzyme, LuxS/M16 peptidase-like"/>
    <property type="match status" value="4"/>
</dbReference>
<dbReference type="Pfam" id="PF00675">
    <property type="entry name" value="Peptidase_M16"/>
    <property type="match status" value="1"/>
</dbReference>
<evidence type="ECO:0000256" key="4">
    <source>
        <dbReference type="ARBA" id="ARBA00022723"/>
    </source>
</evidence>
<accession>A0AA37HXM3</accession>
<evidence type="ECO:0000256" key="5">
    <source>
        <dbReference type="ARBA" id="ARBA00022801"/>
    </source>
</evidence>
<feature type="chain" id="PRO_5041295825" evidence="9">
    <location>
        <begin position="23"/>
        <end position="947"/>
    </location>
</feature>
<name>A0AA37HXM3_SEGBR</name>
<reference evidence="12" key="1">
    <citation type="submission" date="2021-08" db="EMBL/GenBank/DDBJ databases">
        <title>Prevotella lacticifex sp. nov., isolated from rumen of cow.</title>
        <authorList>
            <person name="Shinkai T."/>
            <person name="Ikeyama N."/>
            <person name="Kumagai M."/>
            <person name="Ohmori H."/>
            <person name="Sakamoto M."/>
            <person name="Ohkuma M."/>
            <person name="Mitsumori M."/>
        </authorList>
    </citation>
    <scope>NUCLEOTIDE SEQUENCE</scope>
    <source>
        <strain evidence="12">DSM 11371</strain>
    </source>
</reference>
<evidence type="ECO:0000256" key="2">
    <source>
        <dbReference type="ARBA" id="ARBA00007261"/>
    </source>
</evidence>
<keyword evidence="5" id="KW-0378">Hydrolase</keyword>
<dbReference type="InterPro" id="IPR007863">
    <property type="entry name" value="Peptidase_M16_C"/>
</dbReference>
<keyword evidence="4" id="KW-0479">Metal-binding</keyword>
<sequence>MKKKFRLMVIALISLSPWVAMAQSLDQDPSVRVGKLKNGLTYYIRHNAKEAGLADFYIAQKVGSILEEPRQRGLAHFLEHMAFNGTKHFPGKGKQLGIVPWCETIGVKFGANLNAYTSIDETVYHIGSAPIKREGIIDSCLLVLNDWSHYILLEDKEIDKERGVIHEEWRTRRAGKAVSRMMEDATPQLYKGTKYEDCMPIGNMDVVDHFAYQDLRDYYQKWYRPDLQAIVVVGDFDVDQMETKIKRLFSKIPAVKNPAKREYYQVNDNDKMIVSIQKDKEQPIILAHLYMKLPATPFNEKNNVKYLRDNYISWLVAQMLNGRLAEVRQQANPPFLSATSHIGTFFVSRTKDAFSLSISCKQDNILGGIRKALATVEAARQHGFTASELERAKTLYKTRTERAVKSEKDRTNSHFVNKCVQNFLYGEPLITAKYEDELSDKLNQEVTLEEVNQELQKLITHQNQAFVVYAPENPSIVIPSEAEFEKTILDAQAQSYEAYQEEKVDAELTPNMPQAGKIIAEKDFGKYGVREITLSNGLKVYVKPTDYQSDQVLFSLEGWGGTSLFPDRDIPNLSLITSAVTAGGVGNFDATALRKALTGKAVRIQPSVGDTRQNISGNSSVKDMKTMLQLAYLYFTSPRRDTVAYQSLINRTKSFLTNRSASPKVAFNDSVTAALYNNHPRTRPVVADTLDKANYDRILKLYKFAFSDASKFRATIIGKVNLDSLRPLLTQYLATLPVKTHCGKCTHQHDSINYARVPQYSTENKVVKFNKKMATPLANVSIFYTAQLPFTPKNDLLLDVFTRTLQIAYTDSVREEKGGTYHVGVSFDLDKRQNPDAVIRISYNADPNRYDELNPIIYQQIANIAQHGPVSSSLAKVKEYLKKQYAQMAITNDYWSYVIWHQLRDGEDFDKDYVKMVDEISPADIQKLAADILRQNHRIEVTMLSAK</sequence>
<comment type="similarity">
    <text evidence="2 8">Belongs to the peptidase M16 family.</text>
</comment>
<comment type="caution">
    <text evidence="12">The sequence shown here is derived from an EMBL/GenBank/DDBJ whole genome shotgun (WGS) entry which is preliminary data.</text>
</comment>
<evidence type="ECO:0000259" key="10">
    <source>
        <dbReference type="Pfam" id="PF00675"/>
    </source>
</evidence>
<dbReference type="PANTHER" id="PTHR43690:SF34">
    <property type="entry name" value="ZINC PROTEASE PQQL-LIKE"/>
    <property type="match status" value="1"/>
</dbReference>
<keyword evidence="6" id="KW-0862">Zinc</keyword>
<feature type="domain" description="Peptidase M16 C-terminal" evidence="11">
    <location>
        <begin position="693"/>
        <end position="879"/>
    </location>
</feature>
<dbReference type="Proteomes" id="UP000887043">
    <property type="component" value="Unassembled WGS sequence"/>
</dbReference>
<evidence type="ECO:0000313" key="13">
    <source>
        <dbReference type="Proteomes" id="UP000887043"/>
    </source>
</evidence>
<dbReference type="PROSITE" id="PS00143">
    <property type="entry name" value="INSULINASE"/>
    <property type="match status" value="1"/>
</dbReference>
<dbReference type="InterPro" id="IPR050626">
    <property type="entry name" value="Peptidase_M16"/>
</dbReference>
<evidence type="ECO:0000256" key="7">
    <source>
        <dbReference type="ARBA" id="ARBA00023049"/>
    </source>
</evidence>
<dbReference type="SUPFAM" id="SSF63411">
    <property type="entry name" value="LuxS/MPP-like metallohydrolase"/>
    <property type="match status" value="4"/>
</dbReference>
<dbReference type="PANTHER" id="PTHR43690">
    <property type="entry name" value="NARDILYSIN"/>
    <property type="match status" value="1"/>
</dbReference>
<dbReference type="InterPro" id="IPR011249">
    <property type="entry name" value="Metalloenz_LuxS/M16"/>
</dbReference>
<keyword evidence="3 12" id="KW-0645">Protease</keyword>
<organism evidence="12 13">
    <name type="scientific">Segatella bryantii</name>
    <name type="common">Prevotella bryantii</name>
    <dbReference type="NCBI Taxonomy" id="77095"/>
    <lineage>
        <taxon>Bacteria</taxon>
        <taxon>Pseudomonadati</taxon>
        <taxon>Bacteroidota</taxon>
        <taxon>Bacteroidia</taxon>
        <taxon>Bacteroidales</taxon>
        <taxon>Prevotellaceae</taxon>
        <taxon>Segatella</taxon>
    </lineage>
</organism>
<evidence type="ECO:0000256" key="8">
    <source>
        <dbReference type="RuleBase" id="RU004447"/>
    </source>
</evidence>